<dbReference type="AlphaFoldDB" id="A0A484FX95"/>
<accession>A0A484FX95</accession>
<keyword evidence="2" id="KW-1185">Reference proteome</keyword>
<gene>
    <name evidence="1" type="ORF">Cob_v004834</name>
</gene>
<dbReference type="OrthoDB" id="4744718at2759"/>
<protein>
    <submittedName>
        <fullName evidence="1">Uncharacterized protein</fullName>
    </submittedName>
</protein>
<dbReference type="EMBL" id="AMCV02000011">
    <property type="protein sequence ID" value="TDZ22104.1"/>
    <property type="molecule type" value="Genomic_DNA"/>
</dbReference>
<reference evidence="2" key="2">
    <citation type="journal article" date="2019" name="Mol. Plant Microbe Interact.">
        <title>Genome sequence resources for four phytopathogenic fungi from the Colletotrichum orbiculare species complex.</title>
        <authorList>
            <person name="Gan P."/>
            <person name="Tsushima A."/>
            <person name="Narusaka M."/>
            <person name="Narusaka Y."/>
            <person name="Takano Y."/>
            <person name="Kubo Y."/>
            <person name="Shirasu K."/>
        </authorList>
    </citation>
    <scope>GENOME REANNOTATION</scope>
    <source>
        <strain evidence="2">104-T / ATCC 96160 / CBS 514.97 / LARS 414 / MAFF 240422</strain>
    </source>
</reference>
<evidence type="ECO:0000313" key="1">
    <source>
        <dbReference type="EMBL" id="TDZ22104.1"/>
    </source>
</evidence>
<name>A0A484FX95_COLOR</name>
<evidence type="ECO:0000313" key="2">
    <source>
        <dbReference type="Proteomes" id="UP000014480"/>
    </source>
</evidence>
<dbReference type="Proteomes" id="UP000014480">
    <property type="component" value="Unassembled WGS sequence"/>
</dbReference>
<sequence length="93" mass="10396">MLPEPMPRVPKAARNVAEVALVPVRWSNGPGLLLRDCGNWDGTCKGIPSYDCGNAYTMGRRWNFIQLTSPRHAGAKFPIYLQRTATNKKKILL</sequence>
<organism evidence="1 2">
    <name type="scientific">Colletotrichum orbiculare (strain 104-T / ATCC 96160 / CBS 514.97 / LARS 414 / MAFF 240422)</name>
    <name type="common">Cucumber anthracnose fungus</name>
    <name type="synonym">Colletotrichum lagenarium</name>
    <dbReference type="NCBI Taxonomy" id="1213857"/>
    <lineage>
        <taxon>Eukaryota</taxon>
        <taxon>Fungi</taxon>
        <taxon>Dikarya</taxon>
        <taxon>Ascomycota</taxon>
        <taxon>Pezizomycotina</taxon>
        <taxon>Sordariomycetes</taxon>
        <taxon>Hypocreomycetidae</taxon>
        <taxon>Glomerellales</taxon>
        <taxon>Glomerellaceae</taxon>
        <taxon>Colletotrichum</taxon>
        <taxon>Colletotrichum orbiculare species complex</taxon>
    </lineage>
</organism>
<comment type="caution">
    <text evidence="1">The sequence shown here is derived from an EMBL/GenBank/DDBJ whole genome shotgun (WGS) entry which is preliminary data.</text>
</comment>
<proteinExistence type="predicted"/>
<reference evidence="2" key="1">
    <citation type="journal article" date="2013" name="New Phytol.">
        <title>Comparative genomic and transcriptomic analyses reveal the hemibiotrophic stage shift of Colletotrichum fungi.</title>
        <authorList>
            <person name="Gan P."/>
            <person name="Ikeda K."/>
            <person name="Irieda H."/>
            <person name="Narusaka M."/>
            <person name="O'Connell R.J."/>
            <person name="Narusaka Y."/>
            <person name="Takano Y."/>
            <person name="Kubo Y."/>
            <person name="Shirasu K."/>
        </authorList>
    </citation>
    <scope>NUCLEOTIDE SEQUENCE [LARGE SCALE GENOMIC DNA]</scope>
    <source>
        <strain evidence="2">104-T / ATCC 96160 / CBS 514.97 / LARS 414 / MAFF 240422</strain>
    </source>
</reference>